<evidence type="ECO:0000256" key="1">
    <source>
        <dbReference type="ARBA" id="ARBA00022729"/>
    </source>
</evidence>
<organism evidence="4 5">
    <name type="scientific">Vibrio ouci</name>
    <dbReference type="NCBI Taxonomy" id="2499078"/>
    <lineage>
        <taxon>Bacteria</taxon>
        <taxon>Pseudomonadati</taxon>
        <taxon>Pseudomonadota</taxon>
        <taxon>Gammaproteobacteria</taxon>
        <taxon>Vibrionales</taxon>
        <taxon>Vibrionaceae</taxon>
        <taxon>Vibrio</taxon>
    </lineage>
</organism>
<sequence>MHSIKALLLSLFILSTTGCAGLFVAGAATTASIVIDPRTTQEIWNDNNIEFEVAGIGNKAPFRGNARVTASSYDGTVILVGQANTEALKRDLESQTRKIKGVNNVHNQLRVKQPLSMGEISHDSWITTKVKSALLANSDLSGVKIKVITEDREVFLLGYVSQQHADIATDVARNISGVKQVVRAFHSGESES</sequence>
<dbReference type="PANTHER" id="PTHR34606:SF4">
    <property type="entry name" value="OUTER MEMBRANE LIPOPROTEIN DOLP"/>
    <property type="match status" value="1"/>
</dbReference>
<feature type="signal peptide" evidence="2">
    <location>
        <begin position="1"/>
        <end position="20"/>
    </location>
</feature>
<keyword evidence="1 2" id="KW-0732">Signal</keyword>
<reference evidence="4 5" key="1">
    <citation type="submission" date="2019-01" db="EMBL/GenBank/DDBJ databases">
        <title>Vibrio BEI176 sp. nov, a marine bacterium isolated from China: eastern marignal seas.</title>
        <authorList>
            <person name="Li B."/>
        </authorList>
    </citation>
    <scope>NUCLEOTIDE SEQUENCE [LARGE SCALE GENOMIC DNA]</scope>
    <source>
        <strain evidence="4 5">BEI176</strain>
    </source>
</reference>
<dbReference type="PROSITE" id="PS51257">
    <property type="entry name" value="PROKAR_LIPOPROTEIN"/>
    <property type="match status" value="1"/>
</dbReference>
<evidence type="ECO:0000259" key="3">
    <source>
        <dbReference type="PROSITE" id="PS50914"/>
    </source>
</evidence>
<accession>A0A4Y8WD34</accession>
<gene>
    <name evidence="4" type="ORF">ELS82_16655</name>
</gene>
<feature type="domain" description="BON" evidence="3">
    <location>
        <begin position="45"/>
        <end position="113"/>
    </location>
</feature>
<evidence type="ECO:0000313" key="5">
    <source>
        <dbReference type="Proteomes" id="UP000297753"/>
    </source>
</evidence>
<dbReference type="Proteomes" id="UP000297753">
    <property type="component" value="Unassembled WGS sequence"/>
</dbReference>
<feature type="domain" description="BON" evidence="3">
    <location>
        <begin position="122"/>
        <end position="189"/>
    </location>
</feature>
<dbReference type="Pfam" id="PF04972">
    <property type="entry name" value="BON"/>
    <property type="match status" value="2"/>
</dbReference>
<dbReference type="InterPro" id="IPR051686">
    <property type="entry name" value="Lipoprotein_DolP"/>
</dbReference>
<dbReference type="PROSITE" id="PS50914">
    <property type="entry name" value="BON"/>
    <property type="match status" value="2"/>
</dbReference>
<protein>
    <submittedName>
        <fullName evidence="4">BON domain-containing protein</fullName>
    </submittedName>
</protein>
<dbReference type="RefSeq" id="WP_134836473.1">
    <property type="nucleotide sequence ID" value="NZ_SATR01000027.1"/>
</dbReference>
<evidence type="ECO:0000313" key="4">
    <source>
        <dbReference type="EMBL" id="TFH90523.1"/>
    </source>
</evidence>
<name>A0A4Y8WD34_9VIBR</name>
<comment type="caution">
    <text evidence="4">The sequence shown here is derived from an EMBL/GenBank/DDBJ whole genome shotgun (WGS) entry which is preliminary data.</text>
</comment>
<keyword evidence="5" id="KW-1185">Reference proteome</keyword>
<evidence type="ECO:0000256" key="2">
    <source>
        <dbReference type="SAM" id="SignalP"/>
    </source>
</evidence>
<dbReference type="OrthoDB" id="9783990at2"/>
<feature type="chain" id="PRO_5021232373" evidence="2">
    <location>
        <begin position="21"/>
        <end position="192"/>
    </location>
</feature>
<dbReference type="InterPro" id="IPR014004">
    <property type="entry name" value="Transpt-assoc_nodulatn_dom_bac"/>
</dbReference>
<dbReference type="InterPro" id="IPR007055">
    <property type="entry name" value="BON_dom"/>
</dbReference>
<dbReference type="Gene3D" id="3.30.1340.30">
    <property type="match status" value="1"/>
</dbReference>
<dbReference type="EMBL" id="SATR01000027">
    <property type="protein sequence ID" value="TFH90523.1"/>
    <property type="molecule type" value="Genomic_DNA"/>
</dbReference>
<dbReference type="PANTHER" id="PTHR34606">
    <property type="entry name" value="BON DOMAIN-CONTAINING PROTEIN"/>
    <property type="match status" value="1"/>
</dbReference>
<dbReference type="AlphaFoldDB" id="A0A4Y8WD34"/>
<proteinExistence type="predicted"/>
<dbReference type="SMART" id="SM00749">
    <property type="entry name" value="BON"/>
    <property type="match status" value="2"/>
</dbReference>